<dbReference type="AlphaFoldDB" id="A0A3B6RLC3"/>
<evidence type="ECO:0000256" key="2">
    <source>
        <dbReference type="ARBA" id="ARBA00022771"/>
    </source>
</evidence>
<evidence type="ECO:0000313" key="8">
    <source>
        <dbReference type="Proteomes" id="UP000019116"/>
    </source>
</evidence>
<dbReference type="STRING" id="4565.A0A3B6RLC3"/>
<feature type="compositionally biased region" description="Pro residues" evidence="5">
    <location>
        <begin position="34"/>
        <end position="43"/>
    </location>
</feature>
<feature type="region of interest" description="Disordered" evidence="5">
    <location>
        <begin position="287"/>
        <end position="361"/>
    </location>
</feature>
<proteinExistence type="predicted"/>
<evidence type="ECO:0000256" key="3">
    <source>
        <dbReference type="ARBA" id="ARBA00022833"/>
    </source>
</evidence>
<dbReference type="EnsemblPlants" id="TraesCS7A02G340900.1">
    <property type="protein sequence ID" value="TraesCS7A02G340900.1"/>
    <property type="gene ID" value="TraesCS7A02G340900"/>
</dbReference>
<dbReference type="Proteomes" id="UP000019116">
    <property type="component" value="Chromosome 7A"/>
</dbReference>
<feature type="compositionally biased region" description="Low complexity" evidence="5">
    <location>
        <begin position="454"/>
        <end position="463"/>
    </location>
</feature>
<gene>
    <name evidence="7" type="primary">LOC123147845</name>
</gene>
<sequence>MRPRGRGDDPDDDEDYESSPQRSAPGSDAEPEEPAPPPPPQPTRAPLSSLVVRPSPPPPQDNGASSQSPARSSPSPVGDAQGRRRGSSLPRRRREFSSPGPRIRERRRSPPPPARRRPGSPPPPQRRRFSPPGYQPRPPRFYDEPQGYGMHAGPSPPRQRRLESSNFDDAIGPRYTHGYEGNGRGYARGGRGYEGGGRGYEGGGRGGARFQDVSPPYGRGGRSHGRGSYNGPGKEFILIDGEYVHRNDPNLSPREGDWICQNPSCGNLNFARRSHCNNCNKHRYESSLSPHRGYFDSPPRVPARPLGQPSDRAPPREMARYKPAPRDWGVGDPRSYPARSPPERVGRFPDPLQRERGFRGERELRDPVKFEWSAAEYKQREGPHGGLYLDRSRSPQGSWGSDMRDRSRSPAGNRPMKGAFLGRGRPDLEYGGSYVGRGRLDGGRGRGRGRGRVYRPGGDPYPGEGRDDRRAALHGRDDGRY</sequence>
<evidence type="ECO:0000256" key="1">
    <source>
        <dbReference type="ARBA" id="ARBA00022723"/>
    </source>
</evidence>
<dbReference type="GO" id="GO:0003712">
    <property type="term" value="F:transcription coregulator activity"/>
    <property type="evidence" value="ECO:0000318"/>
    <property type="project" value="GO_Central"/>
</dbReference>
<dbReference type="PaxDb" id="4565-Traes_7AL_A8CBEF040.1"/>
<feature type="compositionally biased region" description="Low complexity" evidence="5">
    <location>
        <begin position="64"/>
        <end position="76"/>
    </location>
</feature>
<accession>A0A3B6RLC3</accession>
<dbReference type="GO" id="GO:0003723">
    <property type="term" value="F:RNA binding"/>
    <property type="evidence" value="ECO:0000318"/>
    <property type="project" value="GO_Central"/>
</dbReference>
<keyword evidence="3" id="KW-0862">Zinc</keyword>
<dbReference type="FunFam" id="4.10.1060.10:FF:000017">
    <property type="entry name" value="FUS RNA-binding protein"/>
    <property type="match status" value="1"/>
</dbReference>
<dbReference type="PROSITE" id="PS01358">
    <property type="entry name" value="ZF_RANBP2_1"/>
    <property type="match status" value="1"/>
</dbReference>
<dbReference type="PANTHER" id="PTHR48125:SF12">
    <property type="entry name" value="AT HOOK TRANSCRIPTION FACTOR FAMILY-RELATED"/>
    <property type="match status" value="1"/>
</dbReference>
<feature type="compositionally biased region" description="Low complexity" evidence="5">
    <location>
        <begin position="44"/>
        <end position="53"/>
    </location>
</feature>
<dbReference type="GO" id="GO:0008270">
    <property type="term" value="F:zinc ion binding"/>
    <property type="evidence" value="ECO:0007669"/>
    <property type="project" value="UniProtKB-KW"/>
</dbReference>
<reference evidence="7" key="1">
    <citation type="submission" date="2018-08" db="EMBL/GenBank/DDBJ databases">
        <authorList>
            <person name="Rossello M."/>
        </authorList>
    </citation>
    <scope>NUCLEOTIDE SEQUENCE [LARGE SCALE GENOMIC DNA]</scope>
    <source>
        <strain evidence="7">cv. Chinese Spring</strain>
    </source>
</reference>
<dbReference type="GO" id="GO:0005634">
    <property type="term" value="C:nucleus"/>
    <property type="evidence" value="ECO:0000318"/>
    <property type="project" value="GO_Central"/>
</dbReference>
<reference evidence="7" key="2">
    <citation type="submission" date="2018-10" db="UniProtKB">
        <authorList>
            <consortium name="EnsemblPlants"/>
        </authorList>
    </citation>
    <scope>IDENTIFICATION</scope>
</reference>
<feature type="region of interest" description="Disordered" evidence="5">
    <location>
        <begin position="374"/>
        <end position="481"/>
    </location>
</feature>
<organism evidence="7">
    <name type="scientific">Triticum aestivum</name>
    <name type="common">Wheat</name>
    <dbReference type="NCBI Taxonomy" id="4565"/>
    <lineage>
        <taxon>Eukaryota</taxon>
        <taxon>Viridiplantae</taxon>
        <taxon>Streptophyta</taxon>
        <taxon>Embryophyta</taxon>
        <taxon>Tracheophyta</taxon>
        <taxon>Spermatophyta</taxon>
        <taxon>Magnoliopsida</taxon>
        <taxon>Liliopsida</taxon>
        <taxon>Poales</taxon>
        <taxon>Poaceae</taxon>
        <taxon>BOP clade</taxon>
        <taxon>Pooideae</taxon>
        <taxon>Triticodae</taxon>
        <taxon>Triticeae</taxon>
        <taxon>Triticinae</taxon>
        <taxon>Triticum</taxon>
    </lineage>
</organism>
<keyword evidence="2 4" id="KW-0863">Zinc-finger</keyword>
<feature type="compositionally biased region" description="Gly residues" evidence="5">
    <location>
        <begin position="180"/>
        <end position="207"/>
    </location>
</feature>
<feature type="compositionally biased region" description="Basic and acidic residues" evidence="5">
    <location>
        <begin position="341"/>
        <end position="361"/>
    </location>
</feature>
<keyword evidence="8" id="KW-1185">Reference proteome</keyword>
<dbReference type="Gramene" id="TraesNOR7A03G03993710.1">
    <property type="protein sequence ID" value="TraesNOR7A03G03993710.1"/>
    <property type="gene ID" value="TraesNOR7A03G03993710"/>
</dbReference>
<dbReference type="Gramene" id="TraesWEE_scaffold_051215_01G000100.1">
    <property type="protein sequence ID" value="TraesWEE_scaffold_051215_01G000100.1"/>
    <property type="gene ID" value="TraesWEE_scaffold_051215_01G000100"/>
</dbReference>
<feature type="domain" description="RanBP2-type" evidence="6">
    <location>
        <begin position="254"/>
        <end position="285"/>
    </location>
</feature>
<feature type="compositionally biased region" description="Basic residues" evidence="5">
    <location>
        <begin position="83"/>
        <end position="94"/>
    </location>
</feature>
<dbReference type="GeneID" id="123147845"/>
<evidence type="ECO:0000259" key="6">
    <source>
        <dbReference type="PROSITE" id="PS50199"/>
    </source>
</evidence>
<dbReference type="PANTHER" id="PTHR48125">
    <property type="entry name" value="LP07818P1"/>
    <property type="match status" value="1"/>
</dbReference>
<evidence type="ECO:0000313" key="7">
    <source>
        <dbReference type="EnsemblPlants" id="TraesCS7A02G340900.1"/>
    </source>
</evidence>
<dbReference type="Gramene" id="TraesCS7A02G340900.1">
    <property type="protein sequence ID" value="TraesCS7A02G340900.1"/>
    <property type="gene ID" value="TraesCS7A02G340900"/>
</dbReference>
<keyword evidence="1" id="KW-0479">Metal-binding</keyword>
<dbReference type="SMART" id="SM00547">
    <property type="entry name" value="ZnF_RBZ"/>
    <property type="match status" value="1"/>
</dbReference>
<feature type="compositionally biased region" description="Basic residues" evidence="5">
    <location>
        <begin position="104"/>
        <end position="118"/>
    </location>
</feature>
<evidence type="ECO:0000256" key="4">
    <source>
        <dbReference type="PROSITE-ProRule" id="PRU00322"/>
    </source>
</evidence>
<feature type="compositionally biased region" description="Basic and acidic residues" evidence="5">
    <location>
        <begin position="464"/>
        <end position="481"/>
    </location>
</feature>
<dbReference type="InterPro" id="IPR001876">
    <property type="entry name" value="Znf_RanBP2"/>
</dbReference>
<dbReference type="OMA" id="FQPPRHP"/>
<dbReference type="InterPro" id="IPR036443">
    <property type="entry name" value="Znf_RanBP2_sf"/>
</dbReference>
<name>A0A3B6RLC3_WHEAT</name>
<feature type="region of interest" description="Disordered" evidence="5">
    <location>
        <begin position="1"/>
        <end position="233"/>
    </location>
</feature>
<protein>
    <recommendedName>
        <fullName evidence="6">RanBP2-type domain-containing protein</fullName>
    </recommendedName>
</protein>
<dbReference type="RefSeq" id="XP_044423094.1">
    <property type="nucleotide sequence ID" value="XM_044567159.1"/>
</dbReference>
<dbReference type="PROSITE" id="PS50199">
    <property type="entry name" value="ZF_RANBP2_2"/>
    <property type="match status" value="1"/>
</dbReference>
<dbReference type="Gene3D" id="4.10.1060.10">
    <property type="entry name" value="Zinc finger, RanBP2-type"/>
    <property type="match status" value="1"/>
</dbReference>
<dbReference type="SUPFAM" id="SSF90209">
    <property type="entry name" value="Ran binding protein zinc finger-like"/>
    <property type="match status" value="1"/>
</dbReference>
<dbReference type="OrthoDB" id="1878647at2759"/>
<dbReference type="Gramene" id="TraesCS7A03G0839700.1">
    <property type="protein sequence ID" value="TraesCS7A03G0839700.1.CDS"/>
    <property type="gene ID" value="TraesCS7A03G0839700"/>
</dbReference>
<dbReference type="SMR" id="A0A3B6RLC3"/>
<evidence type="ECO:0000256" key="5">
    <source>
        <dbReference type="SAM" id="MobiDB-lite"/>
    </source>
</evidence>